<reference evidence="4 5" key="1">
    <citation type="submission" date="2019-02" db="EMBL/GenBank/DDBJ databases">
        <title>Deep-cultivation of Planctomycetes and their phenomic and genomic characterization uncovers novel biology.</title>
        <authorList>
            <person name="Wiegand S."/>
            <person name="Jogler M."/>
            <person name="Boedeker C."/>
            <person name="Pinto D."/>
            <person name="Vollmers J."/>
            <person name="Rivas-Marin E."/>
            <person name="Kohn T."/>
            <person name="Peeters S.H."/>
            <person name="Heuer A."/>
            <person name="Rast P."/>
            <person name="Oberbeckmann S."/>
            <person name="Bunk B."/>
            <person name="Jeske O."/>
            <person name="Meyerdierks A."/>
            <person name="Storesund J.E."/>
            <person name="Kallscheuer N."/>
            <person name="Luecker S."/>
            <person name="Lage O.M."/>
            <person name="Pohl T."/>
            <person name="Merkel B.J."/>
            <person name="Hornburger P."/>
            <person name="Mueller R.-W."/>
            <person name="Bruemmer F."/>
            <person name="Labrenz M."/>
            <person name="Spormann A.M."/>
            <person name="Op den Camp H."/>
            <person name="Overmann J."/>
            <person name="Amann R."/>
            <person name="Jetten M.S.M."/>
            <person name="Mascher T."/>
            <person name="Medema M.H."/>
            <person name="Devos D.P."/>
            <person name="Kaster A.-K."/>
            <person name="Ovreas L."/>
            <person name="Rohde M."/>
            <person name="Galperin M.Y."/>
            <person name="Jogler C."/>
        </authorList>
    </citation>
    <scope>NUCLEOTIDE SEQUENCE [LARGE SCALE GENOMIC DNA]</scope>
    <source>
        <strain evidence="4 5">Mal52</strain>
    </source>
</reference>
<sequence>MHHTSRLPLRFFQIVATVFLGALFSIGCGQSVEDGAASNDQSDEIVIAMMPKLVGIDYFVACEKGAQKAADDLGVKLIYDGPATPSGEEQNNYIDTWIRNGVDAICIAPNQPKRIKPFVDKARAAGITVLTWDSDAPDSGRQYMVNQVDDKVLGESLMDEIARQMNEEGEWAIAIASLDAANLNTWRSYAEARAAEKYPKLKLVETVITKENETEAAQKVGTLLNAHPNLKGIIAFDSNSVPGAAEAIKRAGKIGQVALTGNSTPGKMRPYIKEGVLESFFLWDPNALGELTVRIAKAAVEGQELKEGDDIPGYGNLRFSPRDDQTIILSDPIRFTAENIDEYDFGF</sequence>
<dbReference type="Gene3D" id="3.40.50.2300">
    <property type="match status" value="2"/>
</dbReference>
<dbReference type="PANTHER" id="PTHR30036:SF8">
    <property type="entry name" value="ABC-TYPE SUGAR TRANSPORT SYSTEM PERIPLASMIC COMPONENT-LIKE PROTEIN"/>
    <property type="match status" value="1"/>
</dbReference>
<accession>A0A517ZSQ5</accession>
<name>A0A517ZSQ5_9PLAN</name>
<comment type="similarity">
    <text evidence="2">Belongs to the bacterial solute-binding protein 2 family.</text>
</comment>
<dbReference type="GO" id="GO:0030246">
    <property type="term" value="F:carbohydrate binding"/>
    <property type="evidence" value="ECO:0007669"/>
    <property type="project" value="TreeGrafter"/>
</dbReference>
<protein>
    <submittedName>
        <fullName evidence="4">Autoinducer 2-binding protein LsrB</fullName>
    </submittedName>
</protein>
<proteinExistence type="inferred from homology"/>
<dbReference type="RefSeq" id="WP_145377911.1">
    <property type="nucleotide sequence ID" value="NZ_CP036276.1"/>
</dbReference>
<evidence type="ECO:0000313" key="5">
    <source>
        <dbReference type="Proteomes" id="UP000319383"/>
    </source>
</evidence>
<dbReference type="InterPro" id="IPR025997">
    <property type="entry name" value="SBP_2_dom"/>
</dbReference>
<keyword evidence="5" id="KW-1185">Reference proteome</keyword>
<dbReference type="GO" id="GO:0030288">
    <property type="term" value="C:outer membrane-bounded periplasmic space"/>
    <property type="evidence" value="ECO:0007669"/>
    <property type="project" value="TreeGrafter"/>
</dbReference>
<dbReference type="Pfam" id="PF13407">
    <property type="entry name" value="Peripla_BP_4"/>
    <property type="match status" value="1"/>
</dbReference>
<comment type="subcellular location">
    <subcellularLocation>
        <location evidence="1">Cell envelope</location>
    </subcellularLocation>
</comment>
<dbReference type="PANTHER" id="PTHR30036">
    <property type="entry name" value="D-XYLOSE-BINDING PERIPLASMIC PROTEIN"/>
    <property type="match status" value="1"/>
</dbReference>
<evidence type="ECO:0000256" key="1">
    <source>
        <dbReference type="ARBA" id="ARBA00004196"/>
    </source>
</evidence>
<evidence type="ECO:0000259" key="3">
    <source>
        <dbReference type="Pfam" id="PF13407"/>
    </source>
</evidence>
<feature type="domain" description="Periplasmic binding protein" evidence="3">
    <location>
        <begin position="47"/>
        <end position="304"/>
    </location>
</feature>
<gene>
    <name evidence="4" type="primary">lsrB</name>
    <name evidence="4" type="ORF">Mal52_39740</name>
</gene>
<dbReference type="KEGG" id="sdyn:Mal52_39740"/>
<dbReference type="SUPFAM" id="SSF53822">
    <property type="entry name" value="Periplasmic binding protein-like I"/>
    <property type="match status" value="1"/>
</dbReference>
<organism evidence="4 5">
    <name type="scientific">Symmachiella dynata</name>
    <dbReference type="NCBI Taxonomy" id="2527995"/>
    <lineage>
        <taxon>Bacteria</taxon>
        <taxon>Pseudomonadati</taxon>
        <taxon>Planctomycetota</taxon>
        <taxon>Planctomycetia</taxon>
        <taxon>Planctomycetales</taxon>
        <taxon>Planctomycetaceae</taxon>
        <taxon>Symmachiella</taxon>
    </lineage>
</organism>
<dbReference type="PROSITE" id="PS51257">
    <property type="entry name" value="PROKAR_LIPOPROTEIN"/>
    <property type="match status" value="1"/>
</dbReference>
<dbReference type="InterPro" id="IPR050555">
    <property type="entry name" value="Bact_Solute-Bind_Prot2"/>
</dbReference>
<evidence type="ECO:0000256" key="2">
    <source>
        <dbReference type="ARBA" id="ARBA00007639"/>
    </source>
</evidence>
<dbReference type="InterPro" id="IPR028082">
    <property type="entry name" value="Peripla_BP_I"/>
</dbReference>
<evidence type="ECO:0000313" key="4">
    <source>
        <dbReference type="EMBL" id="QDU45480.1"/>
    </source>
</evidence>
<dbReference type="AlphaFoldDB" id="A0A517ZSQ5"/>
<dbReference type="EMBL" id="CP036276">
    <property type="protein sequence ID" value="QDU45480.1"/>
    <property type="molecule type" value="Genomic_DNA"/>
</dbReference>
<dbReference type="Proteomes" id="UP000319383">
    <property type="component" value="Chromosome"/>
</dbReference>